<reference evidence="2" key="1">
    <citation type="journal article" date="2019" name="Int. J. Syst. Evol. Microbiol.">
        <title>The Global Catalogue of Microorganisms (GCM) 10K type strain sequencing project: providing services to taxonomists for standard genome sequencing and annotation.</title>
        <authorList>
            <consortium name="The Broad Institute Genomics Platform"/>
            <consortium name="The Broad Institute Genome Sequencing Center for Infectious Disease"/>
            <person name="Wu L."/>
            <person name="Ma J."/>
        </authorList>
    </citation>
    <scope>NUCLEOTIDE SEQUENCE [LARGE SCALE GENOMIC DNA]</scope>
    <source>
        <strain evidence="2">JCM 18532</strain>
    </source>
</reference>
<comment type="caution">
    <text evidence="1">The sequence shown here is derived from an EMBL/GenBank/DDBJ whole genome shotgun (WGS) entry which is preliminary data.</text>
</comment>
<evidence type="ECO:0008006" key="3">
    <source>
        <dbReference type="Google" id="ProtNLM"/>
    </source>
</evidence>
<dbReference type="RefSeq" id="WP_345529351.1">
    <property type="nucleotide sequence ID" value="NZ_BAABKN010000030.1"/>
</dbReference>
<dbReference type="Gene3D" id="2.160.20.80">
    <property type="entry name" value="E3 ubiquitin-protein ligase SopA"/>
    <property type="match status" value="1"/>
</dbReference>
<gene>
    <name evidence="1" type="ORF">GCM10023350_45280</name>
</gene>
<accession>A0ABP8ZEQ8</accession>
<evidence type="ECO:0000313" key="2">
    <source>
        <dbReference type="Proteomes" id="UP001499882"/>
    </source>
</evidence>
<dbReference type="EMBL" id="BAABKN010000030">
    <property type="protein sequence ID" value="GAA4754792.1"/>
    <property type="molecule type" value="Genomic_DNA"/>
</dbReference>
<evidence type="ECO:0000313" key="1">
    <source>
        <dbReference type="EMBL" id="GAA4754792.1"/>
    </source>
</evidence>
<organism evidence="1 2">
    <name type="scientific">Nocardioides endophyticus</name>
    <dbReference type="NCBI Taxonomy" id="1353775"/>
    <lineage>
        <taxon>Bacteria</taxon>
        <taxon>Bacillati</taxon>
        <taxon>Actinomycetota</taxon>
        <taxon>Actinomycetes</taxon>
        <taxon>Propionibacteriales</taxon>
        <taxon>Nocardioidaceae</taxon>
        <taxon>Nocardioides</taxon>
    </lineage>
</organism>
<proteinExistence type="predicted"/>
<dbReference type="Proteomes" id="UP001499882">
    <property type="component" value="Unassembled WGS sequence"/>
</dbReference>
<dbReference type="SUPFAM" id="SSF141571">
    <property type="entry name" value="Pentapeptide repeat-like"/>
    <property type="match status" value="1"/>
</dbReference>
<keyword evidence="2" id="KW-1185">Reference proteome</keyword>
<name>A0ABP8ZEQ8_9ACTN</name>
<sequence length="56" mass="6249">MQVTGRLGSVEAHEAQWRSVHFVGCKLSFVDLRGAELIDVAFTDCITHELGLNFED</sequence>
<protein>
    <recommendedName>
        <fullName evidence="3">STAS domain-containing protein</fullName>
    </recommendedName>
</protein>